<dbReference type="PANTHER" id="PTHR13407">
    <property type="entry name" value="RNF121 PROTEIN"/>
    <property type="match status" value="1"/>
</dbReference>
<dbReference type="EMBL" id="LR789761">
    <property type="protein sequence ID" value="CAB3265623.1"/>
    <property type="molecule type" value="mRNA"/>
</dbReference>
<dbReference type="InterPro" id="IPR013083">
    <property type="entry name" value="Znf_RING/FYVE/PHD"/>
</dbReference>
<dbReference type="GO" id="GO:0036503">
    <property type="term" value="P:ERAD pathway"/>
    <property type="evidence" value="ECO:0007669"/>
    <property type="project" value="TreeGrafter"/>
</dbReference>
<keyword evidence="2 9" id="KW-0812">Transmembrane</keyword>
<feature type="transmembrane region" description="Helical" evidence="9">
    <location>
        <begin position="85"/>
        <end position="104"/>
    </location>
</feature>
<dbReference type="PANTHER" id="PTHR13407:SF0">
    <property type="entry name" value="FI05221P"/>
    <property type="match status" value="1"/>
</dbReference>
<proteinExistence type="evidence at transcript level"/>
<dbReference type="InterPro" id="IPR040176">
    <property type="entry name" value="RNF121/RNF175"/>
</dbReference>
<evidence type="ECO:0000313" key="11">
    <source>
        <dbReference type="EMBL" id="CAB3265623.1"/>
    </source>
</evidence>
<dbReference type="AlphaFoldDB" id="A0A6F9DRK1"/>
<evidence type="ECO:0000256" key="5">
    <source>
        <dbReference type="ARBA" id="ARBA00022833"/>
    </source>
</evidence>
<dbReference type="InterPro" id="IPR001841">
    <property type="entry name" value="Znf_RING"/>
</dbReference>
<evidence type="ECO:0000256" key="1">
    <source>
        <dbReference type="ARBA" id="ARBA00004141"/>
    </source>
</evidence>
<sequence>MEEIKNNTPVISEKEARRLAHLKEMEKHIGHETMHLEMVLILITTLVASQIALVQWKNRHPKSYNAVTLLGMWFVPFLFSSRMLWWRFLTIWTFYTIVTTFVVLKARRRPLSGNTPRLVYKWFLVLFQVSYAVGVVGYICIMFTVFGLNMLFLIRPETAMDFSVLLLFYGLYYGVMSRDFAEICSEMMASTIGYYTKSGIPTKTLKDGVCAVCGQELVLPLDEHDTTVEKVYKLSCYHTFHDYCIRGWCIVGKKQTCPYCKEKVDLKRMFTSPWERPHLLYGQLLDWIRYLVAWQPVIIVIVQGINWTLGLK</sequence>
<dbReference type="PROSITE" id="PS50089">
    <property type="entry name" value="ZF_RING_2"/>
    <property type="match status" value="1"/>
</dbReference>
<dbReference type="SUPFAM" id="SSF57850">
    <property type="entry name" value="RING/U-box"/>
    <property type="match status" value="1"/>
</dbReference>
<reference evidence="11" key="1">
    <citation type="submission" date="2020-04" db="EMBL/GenBank/DDBJ databases">
        <authorList>
            <person name="Neveu A P."/>
        </authorList>
    </citation>
    <scope>NUCLEOTIDE SEQUENCE</scope>
    <source>
        <tissue evidence="11">Whole embryo</tissue>
    </source>
</reference>
<evidence type="ECO:0000256" key="2">
    <source>
        <dbReference type="ARBA" id="ARBA00022692"/>
    </source>
</evidence>
<feature type="transmembrane region" description="Helical" evidence="9">
    <location>
        <begin position="125"/>
        <end position="152"/>
    </location>
</feature>
<evidence type="ECO:0000256" key="8">
    <source>
        <dbReference type="PROSITE-ProRule" id="PRU00175"/>
    </source>
</evidence>
<accession>A0A6F9DRK1</accession>
<dbReference type="GO" id="GO:0008270">
    <property type="term" value="F:zinc ion binding"/>
    <property type="evidence" value="ECO:0007669"/>
    <property type="project" value="UniProtKB-KW"/>
</dbReference>
<keyword evidence="6 9" id="KW-1133">Transmembrane helix</keyword>
<evidence type="ECO:0000256" key="9">
    <source>
        <dbReference type="SAM" id="Phobius"/>
    </source>
</evidence>
<name>A0A6F9DRK1_9ASCI</name>
<keyword evidence="3" id="KW-0479">Metal-binding</keyword>
<keyword evidence="5" id="KW-0862">Zinc</keyword>
<evidence type="ECO:0000259" key="10">
    <source>
        <dbReference type="PROSITE" id="PS50089"/>
    </source>
</evidence>
<dbReference type="GO" id="GO:0061630">
    <property type="term" value="F:ubiquitin protein ligase activity"/>
    <property type="evidence" value="ECO:0007669"/>
    <property type="project" value="TreeGrafter"/>
</dbReference>
<evidence type="ECO:0000256" key="4">
    <source>
        <dbReference type="ARBA" id="ARBA00022771"/>
    </source>
</evidence>
<gene>
    <name evidence="11" type="primary">Rnf121</name>
</gene>
<feature type="transmembrane region" description="Helical" evidence="9">
    <location>
        <begin position="63"/>
        <end position="79"/>
    </location>
</feature>
<keyword evidence="7 9" id="KW-0472">Membrane</keyword>
<dbReference type="GO" id="GO:0005789">
    <property type="term" value="C:endoplasmic reticulum membrane"/>
    <property type="evidence" value="ECO:0007669"/>
    <property type="project" value="TreeGrafter"/>
</dbReference>
<dbReference type="Gene3D" id="3.30.40.10">
    <property type="entry name" value="Zinc/RING finger domain, C3HC4 (zinc finger)"/>
    <property type="match status" value="1"/>
</dbReference>
<evidence type="ECO:0000256" key="3">
    <source>
        <dbReference type="ARBA" id="ARBA00022723"/>
    </source>
</evidence>
<dbReference type="GO" id="GO:0000139">
    <property type="term" value="C:Golgi membrane"/>
    <property type="evidence" value="ECO:0007669"/>
    <property type="project" value="TreeGrafter"/>
</dbReference>
<dbReference type="CDD" id="cd16475">
    <property type="entry name" value="RING-H2_RNF121-like"/>
    <property type="match status" value="1"/>
</dbReference>
<keyword evidence="4 8" id="KW-0863">Zinc-finger</keyword>
<feature type="transmembrane region" description="Helical" evidence="9">
    <location>
        <begin position="38"/>
        <end position="56"/>
    </location>
</feature>
<evidence type="ECO:0000256" key="7">
    <source>
        <dbReference type="ARBA" id="ARBA00023136"/>
    </source>
</evidence>
<comment type="subcellular location">
    <subcellularLocation>
        <location evidence="1">Membrane</location>
        <topology evidence="1">Multi-pass membrane protein</topology>
    </subcellularLocation>
</comment>
<protein>
    <submittedName>
        <fullName evidence="11">RING finger protein 121</fullName>
    </submittedName>
</protein>
<organism evidence="11">
    <name type="scientific">Phallusia mammillata</name>
    <dbReference type="NCBI Taxonomy" id="59560"/>
    <lineage>
        <taxon>Eukaryota</taxon>
        <taxon>Metazoa</taxon>
        <taxon>Chordata</taxon>
        <taxon>Tunicata</taxon>
        <taxon>Ascidiacea</taxon>
        <taxon>Phlebobranchia</taxon>
        <taxon>Ascidiidae</taxon>
        <taxon>Phallusia</taxon>
    </lineage>
</organism>
<evidence type="ECO:0000256" key="6">
    <source>
        <dbReference type="ARBA" id="ARBA00022989"/>
    </source>
</evidence>
<feature type="domain" description="RING-type" evidence="10">
    <location>
        <begin position="210"/>
        <end position="261"/>
    </location>
</feature>